<feature type="domain" description="Alpha/beta hydrolase fold-3" evidence="3">
    <location>
        <begin position="150"/>
        <end position="203"/>
    </location>
</feature>
<dbReference type="PANTHER" id="PTHR48081">
    <property type="entry name" value="AB HYDROLASE SUPERFAMILY PROTEIN C4A8.06C"/>
    <property type="match status" value="1"/>
</dbReference>
<proteinExistence type="inferred from homology"/>
<organism evidence="4">
    <name type="scientific">marine metagenome</name>
    <dbReference type="NCBI Taxonomy" id="408172"/>
    <lineage>
        <taxon>unclassified sequences</taxon>
        <taxon>metagenomes</taxon>
        <taxon>ecological metagenomes</taxon>
    </lineage>
</organism>
<dbReference type="InterPro" id="IPR013094">
    <property type="entry name" value="AB_hydrolase_3"/>
</dbReference>
<keyword evidence="2" id="KW-0378">Hydrolase</keyword>
<sequence length="205" mass="22999">MDERNSASWKDVRSDYSYWNGVVISRPVTFSQATEEIIKQLVSLLVKLIFLLPDALLKVLVRGGPKTAGERTMSPGIQFILSLLEKNSIRGDITSIDPKVLRNFYDEMAGVMEKKPPSTATKDHTIDVDQDTIQIREYTPGKLDETDSALVYLHGGGWCIGSIKTHDIVCKHLANLLGWKVFSVGYRLAPENKYPVPLEDCDRAF</sequence>
<evidence type="ECO:0000256" key="1">
    <source>
        <dbReference type="ARBA" id="ARBA00010515"/>
    </source>
</evidence>
<dbReference type="AlphaFoldDB" id="A0A382CFS2"/>
<dbReference type="PANTHER" id="PTHR48081:SF8">
    <property type="entry name" value="ALPHA_BETA HYDROLASE FOLD-3 DOMAIN-CONTAINING PROTEIN-RELATED"/>
    <property type="match status" value="1"/>
</dbReference>
<dbReference type="Pfam" id="PF07859">
    <property type="entry name" value="Abhydrolase_3"/>
    <property type="match status" value="1"/>
</dbReference>
<name>A0A382CFS2_9ZZZZ</name>
<reference evidence="4" key="1">
    <citation type="submission" date="2018-05" db="EMBL/GenBank/DDBJ databases">
        <authorList>
            <person name="Lanie J.A."/>
            <person name="Ng W.-L."/>
            <person name="Kazmierczak K.M."/>
            <person name="Andrzejewski T.M."/>
            <person name="Davidsen T.M."/>
            <person name="Wayne K.J."/>
            <person name="Tettelin H."/>
            <person name="Glass J.I."/>
            <person name="Rusch D."/>
            <person name="Podicherti R."/>
            <person name="Tsui H.-C.T."/>
            <person name="Winkler M.E."/>
        </authorList>
    </citation>
    <scope>NUCLEOTIDE SEQUENCE</scope>
</reference>
<dbReference type="SUPFAM" id="SSF53474">
    <property type="entry name" value="alpha/beta-Hydrolases"/>
    <property type="match status" value="1"/>
</dbReference>
<dbReference type="InterPro" id="IPR050300">
    <property type="entry name" value="GDXG_lipolytic_enzyme"/>
</dbReference>
<dbReference type="PROSITE" id="PS01173">
    <property type="entry name" value="LIPASE_GDXG_HIS"/>
    <property type="match status" value="1"/>
</dbReference>
<dbReference type="InterPro" id="IPR029058">
    <property type="entry name" value="AB_hydrolase_fold"/>
</dbReference>
<feature type="non-terminal residue" evidence="4">
    <location>
        <position position="205"/>
    </location>
</feature>
<evidence type="ECO:0000313" key="4">
    <source>
        <dbReference type="EMBL" id="SVB24935.1"/>
    </source>
</evidence>
<gene>
    <name evidence="4" type="ORF">METZ01_LOCUS177789</name>
</gene>
<dbReference type="InterPro" id="IPR002168">
    <property type="entry name" value="Lipase_GDXG_HIS_AS"/>
</dbReference>
<accession>A0A382CFS2</accession>
<dbReference type="GO" id="GO:0016787">
    <property type="term" value="F:hydrolase activity"/>
    <property type="evidence" value="ECO:0007669"/>
    <property type="project" value="UniProtKB-KW"/>
</dbReference>
<comment type="similarity">
    <text evidence="1">Belongs to the 'GDXG' lipolytic enzyme family.</text>
</comment>
<protein>
    <recommendedName>
        <fullName evidence="3">Alpha/beta hydrolase fold-3 domain-containing protein</fullName>
    </recommendedName>
</protein>
<dbReference type="EMBL" id="UINC01034306">
    <property type="protein sequence ID" value="SVB24935.1"/>
    <property type="molecule type" value="Genomic_DNA"/>
</dbReference>
<evidence type="ECO:0000259" key="3">
    <source>
        <dbReference type="Pfam" id="PF07859"/>
    </source>
</evidence>
<evidence type="ECO:0000256" key="2">
    <source>
        <dbReference type="ARBA" id="ARBA00022801"/>
    </source>
</evidence>
<dbReference type="Gene3D" id="3.40.50.1820">
    <property type="entry name" value="alpha/beta hydrolase"/>
    <property type="match status" value="1"/>
</dbReference>